<organism evidence="1">
    <name type="scientific">Proteinivorax tanatarense</name>
    <dbReference type="NCBI Taxonomy" id="1260629"/>
    <lineage>
        <taxon>Bacteria</taxon>
        <taxon>Bacillati</taxon>
        <taxon>Bacillota</taxon>
        <taxon>Clostridia</taxon>
        <taxon>Eubacteriales</taxon>
        <taxon>Proteinivoracaceae</taxon>
        <taxon>Proteinivorax</taxon>
    </lineage>
</organism>
<protein>
    <recommendedName>
        <fullName evidence="2">Apea-like HEPN domain-containing protein</fullName>
    </recommendedName>
</protein>
<evidence type="ECO:0000313" key="1">
    <source>
        <dbReference type="EMBL" id="XBX75146.1"/>
    </source>
</evidence>
<accession>A0AAU7VLY5</accession>
<proteinExistence type="predicted"/>
<reference evidence="1" key="2">
    <citation type="submission" date="2024-06" db="EMBL/GenBank/DDBJ databases">
        <authorList>
            <person name="Petrova K.O."/>
            <person name="Toshchakov S.V."/>
            <person name="Boltjanskaja Y.V."/>
            <person name="Kevbrin V."/>
        </authorList>
    </citation>
    <scope>NUCLEOTIDE SEQUENCE</scope>
    <source>
        <strain evidence="1">Z-910T</strain>
    </source>
</reference>
<sequence>MNEEHTHFRKLTHPSLKMVLDETLHSVRLFKKRVLYSYHIESVVKELIDTIVRYKHLYLTRDMEMLKFWLMDFIKEWKQLRDEEFESRKIRKVEEVERIIQVFNNKLGRKPTIDWHVDGLQELLNNEKTRYSQVDESLELLVSELLHMGHSKKHLYSWGAGVFIYEQDSDFESRLLRIKDLGKHNKREFECCLKLSLPSHKDYNFLNSNSEESIINFKNNSYLKEKIEEYTLEENKINDFLSEEEGLSFAIVKVEALDNCAAASRARELLESRVKLFRLDKKLQTYNESIKKEVMVIDISGKRVNLLPILPEEPKLVVDNVNNYIQLLITQESEYSSEIIRLLEWIRVVQESPKETAFIAIWSLLEFLFNHDSFTGKRQSVIDYSIPIIGSSYAKKSLNRTLQRLKVGRENGILFKKMNSQIEDSFEVRRKKIKKHVYLAFFNDKGDKAASFYTGKVIETRYIRLMSQMLQVKKVGKKRCVFLLDSIERVEKQVENDLSRIYRVRNMLTHEAKVPIYLMEEVYEKMVFYCKILLEDILYTWFQERCSSLSQVVTIKRKSYIEYKKNLQKISSKQIENTDVKQCCEEILYGCQYLF</sequence>
<name>A0AAU7VLY5_9FIRM</name>
<evidence type="ECO:0008006" key="2">
    <source>
        <dbReference type="Google" id="ProtNLM"/>
    </source>
</evidence>
<reference evidence="1" key="1">
    <citation type="journal article" date="2013" name="Extremophiles">
        <title>Proteinivorax tanatarense gen. nov., sp. nov., an anaerobic, haloalkaliphilic, proteolytic bacterium isolated from a decaying algal bloom, and proposal of Proteinivoraceae fam. nov.</title>
        <authorList>
            <person name="Kevbrin V."/>
            <person name="Boltyanskaya Y."/>
            <person name="Zhilina T."/>
            <person name="Kolganova T."/>
            <person name="Lavrentjeva E."/>
            <person name="Kuznetsov B."/>
        </authorList>
    </citation>
    <scope>NUCLEOTIDE SEQUENCE</scope>
    <source>
        <strain evidence="1">Z-910T</strain>
    </source>
</reference>
<gene>
    <name evidence="1" type="ORF">PRVXT_000252</name>
</gene>
<dbReference type="RefSeq" id="WP_350343891.1">
    <property type="nucleotide sequence ID" value="NZ_CP158367.1"/>
</dbReference>
<dbReference type="AlphaFoldDB" id="A0AAU7VLY5"/>
<dbReference type="EMBL" id="CP158367">
    <property type="protein sequence ID" value="XBX75146.1"/>
    <property type="molecule type" value="Genomic_DNA"/>
</dbReference>